<evidence type="ECO:0000259" key="1">
    <source>
        <dbReference type="Pfam" id="PF14062"/>
    </source>
</evidence>
<accession>A0A1S9PLC7</accession>
<sequence length="234" mass="26980">MKANYYKWLFWAYIPCLLSACESNVKNAAHGLTTAERKLFDSLQIDTGIVKDIKKLNHSKIEDFHYSLGRLYDDGKETEVDPIHLKGLVFDEQGPKSYKLVFDLKDSFRRQGYSIFLLETNFNIGKKPDRIAVLKTTDKYAILKQIGTDGINYNITNDCLITIIHKFDKRYSLELIAASGDWCEFVIHNEPKDWLAFAKDVYAVCPDVVDQGAESVEAMAGEMQKTKRLYLWWD</sequence>
<organism evidence="2 3">
    <name type="scientific">Mucilaginibacter pedocola</name>
    <dbReference type="NCBI Taxonomy" id="1792845"/>
    <lineage>
        <taxon>Bacteria</taxon>
        <taxon>Pseudomonadati</taxon>
        <taxon>Bacteroidota</taxon>
        <taxon>Sphingobacteriia</taxon>
        <taxon>Sphingobacteriales</taxon>
        <taxon>Sphingobacteriaceae</taxon>
        <taxon>Mucilaginibacter</taxon>
    </lineage>
</organism>
<dbReference type="EMBL" id="MBTF01000001">
    <property type="protein sequence ID" value="OOQ61747.1"/>
    <property type="molecule type" value="Genomic_DNA"/>
</dbReference>
<dbReference type="AlphaFoldDB" id="A0A1S9PLC7"/>
<reference evidence="2 3" key="1">
    <citation type="submission" date="2016-07" db="EMBL/GenBank/DDBJ databases">
        <title>Genomic analysis of zinc-resistant bacterium Mucilaginibacter pedocola TBZ30.</title>
        <authorList>
            <person name="Huang J."/>
            <person name="Tang J."/>
        </authorList>
    </citation>
    <scope>NUCLEOTIDE SEQUENCE [LARGE SCALE GENOMIC DNA]</scope>
    <source>
        <strain evidence="2 3">TBZ30</strain>
    </source>
</reference>
<evidence type="ECO:0000313" key="2">
    <source>
        <dbReference type="EMBL" id="OOQ61747.1"/>
    </source>
</evidence>
<keyword evidence="3" id="KW-1185">Reference proteome</keyword>
<comment type="caution">
    <text evidence="2">The sequence shown here is derived from an EMBL/GenBank/DDBJ whole genome shotgun (WGS) entry which is preliminary data.</text>
</comment>
<dbReference type="STRING" id="1792845.BC343_01365"/>
<gene>
    <name evidence="2" type="ORF">BC343_01365</name>
</gene>
<dbReference type="PROSITE" id="PS51257">
    <property type="entry name" value="PROKAR_LIPOPROTEIN"/>
    <property type="match status" value="1"/>
</dbReference>
<proteinExistence type="predicted"/>
<dbReference type="InterPro" id="IPR025349">
    <property type="entry name" value="DUF4253"/>
</dbReference>
<dbReference type="OrthoDB" id="4827574at2"/>
<name>A0A1S9PLC7_9SPHI</name>
<feature type="domain" description="DUF4253" evidence="1">
    <location>
        <begin position="130"/>
        <end position="234"/>
    </location>
</feature>
<dbReference type="Proteomes" id="UP000189739">
    <property type="component" value="Unassembled WGS sequence"/>
</dbReference>
<dbReference type="RefSeq" id="WP_078345924.1">
    <property type="nucleotide sequence ID" value="NZ_MBTF01000001.1"/>
</dbReference>
<protein>
    <recommendedName>
        <fullName evidence="1">DUF4253 domain-containing protein</fullName>
    </recommendedName>
</protein>
<evidence type="ECO:0000313" key="3">
    <source>
        <dbReference type="Proteomes" id="UP000189739"/>
    </source>
</evidence>
<dbReference type="Pfam" id="PF14062">
    <property type="entry name" value="DUF4253"/>
    <property type="match status" value="1"/>
</dbReference>